<dbReference type="AlphaFoldDB" id="A0A382H4C0"/>
<accession>A0A382H4C0</accession>
<gene>
    <name evidence="2" type="ORF">METZ01_LOCUS234974</name>
</gene>
<protein>
    <recommendedName>
        <fullName evidence="1">XdhC Rossmann domain-containing protein</fullName>
    </recommendedName>
</protein>
<dbReference type="PANTHER" id="PTHR30388">
    <property type="entry name" value="ALDEHYDE OXIDOREDUCTASE MOLYBDENUM COFACTOR ASSEMBLY PROTEIN"/>
    <property type="match status" value="1"/>
</dbReference>
<evidence type="ECO:0000259" key="1">
    <source>
        <dbReference type="Pfam" id="PF13478"/>
    </source>
</evidence>
<dbReference type="InterPro" id="IPR027051">
    <property type="entry name" value="XdhC_Rossmann_dom"/>
</dbReference>
<proteinExistence type="predicted"/>
<feature type="domain" description="XdhC Rossmann" evidence="1">
    <location>
        <begin position="160"/>
        <end position="302"/>
    </location>
</feature>
<organism evidence="2">
    <name type="scientific">marine metagenome</name>
    <dbReference type="NCBI Taxonomy" id="408172"/>
    <lineage>
        <taxon>unclassified sequences</taxon>
        <taxon>metagenomes</taxon>
        <taxon>ecological metagenomes</taxon>
    </lineage>
</organism>
<dbReference type="EMBL" id="UINC01059097">
    <property type="protein sequence ID" value="SVB82120.1"/>
    <property type="molecule type" value="Genomic_DNA"/>
</dbReference>
<reference evidence="2" key="1">
    <citation type="submission" date="2018-05" db="EMBL/GenBank/DDBJ databases">
        <authorList>
            <person name="Lanie J.A."/>
            <person name="Ng W.-L."/>
            <person name="Kazmierczak K.M."/>
            <person name="Andrzejewski T.M."/>
            <person name="Davidsen T.M."/>
            <person name="Wayne K.J."/>
            <person name="Tettelin H."/>
            <person name="Glass J.I."/>
            <person name="Rusch D."/>
            <person name="Podicherti R."/>
            <person name="Tsui H.-C.T."/>
            <person name="Winkler M.E."/>
        </authorList>
    </citation>
    <scope>NUCLEOTIDE SEQUENCE</scope>
</reference>
<evidence type="ECO:0000313" key="2">
    <source>
        <dbReference type="EMBL" id="SVB82120.1"/>
    </source>
</evidence>
<sequence length="323" mass="35106">MDCSLRPSRSRCLEADVWAEARDVMESGRSSLQKFILTEKHAGENGLNCGGNVEIFTEPLGSDSSGLFAEIAEIRSRRQSAVLATLVSGGEAHARKLLVRTDGSTTGSLGDPAFEIAVQEALDEKGRIPEDLLEVLEVGEGSDGSPQKVFLESVCPEPSLYLFGGGHVSFAIARIAATLGFRIVVVDDRPMFANKERFPMADETLTVDLETAFDQLKIDDLAYLCAVTRGHQHDKPIVRQAVKTDAAYIGMIGSRRKIALMWKELELEGIPRELLDRVHAPVGLDIGADNPEEIAVSIVAELINVRRSQGKPSHQVRSLSSVS</sequence>
<dbReference type="Gene3D" id="3.40.50.720">
    <property type="entry name" value="NAD(P)-binding Rossmann-like Domain"/>
    <property type="match status" value="1"/>
</dbReference>
<name>A0A382H4C0_9ZZZZ</name>
<dbReference type="PANTHER" id="PTHR30388:SF6">
    <property type="entry name" value="XANTHINE DEHYDROGENASE SUBUNIT A-RELATED"/>
    <property type="match status" value="1"/>
</dbReference>
<dbReference type="Pfam" id="PF13478">
    <property type="entry name" value="XdhC_C"/>
    <property type="match status" value="1"/>
</dbReference>
<dbReference type="InterPro" id="IPR052698">
    <property type="entry name" value="MoCofactor_Util/Proc"/>
</dbReference>